<protein>
    <submittedName>
        <fullName evidence="1">Uncharacterized protein</fullName>
    </submittedName>
</protein>
<reference evidence="1" key="1">
    <citation type="submission" date="2018-05" db="EMBL/GenBank/DDBJ databases">
        <authorList>
            <person name="Lanie J.A."/>
            <person name="Ng W.-L."/>
            <person name="Kazmierczak K.M."/>
            <person name="Andrzejewski T.M."/>
            <person name="Davidsen T.M."/>
            <person name="Wayne K.J."/>
            <person name="Tettelin H."/>
            <person name="Glass J.I."/>
            <person name="Rusch D."/>
            <person name="Podicherti R."/>
            <person name="Tsui H.-C.T."/>
            <person name="Winkler M.E."/>
        </authorList>
    </citation>
    <scope>NUCLEOTIDE SEQUENCE</scope>
</reference>
<dbReference type="EMBL" id="UINC01210349">
    <property type="protein sequence ID" value="SVE33775.1"/>
    <property type="molecule type" value="Genomic_DNA"/>
</dbReference>
<evidence type="ECO:0000313" key="1">
    <source>
        <dbReference type="EMBL" id="SVE33775.1"/>
    </source>
</evidence>
<dbReference type="AlphaFoldDB" id="A0A383CPP1"/>
<organism evidence="1">
    <name type="scientific">marine metagenome</name>
    <dbReference type="NCBI Taxonomy" id="408172"/>
    <lineage>
        <taxon>unclassified sequences</taxon>
        <taxon>metagenomes</taxon>
        <taxon>ecological metagenomes</taxon>
    </lineage>
</organism>
<accession>A0A383CPP1</accession>
<gene>
    <name evidence="1" type="ORF">METZ01_LOCUS486629</name>
</gene>
<sequence>VITEYIPQGFTSGAGSTRIDYFSFIQDSNALGRGQ</sequence>
<name>A0A383CPP1_9ZZZZ</name>
<feature type="non-terminal residue" evidence="1">
    <location>
        <position position="1"/>
    </location>
</feature>
<proteinExistence type="predicted"/>